<feature type="repeat" description="TPR" evidence="9">
    <location>
        <begin position="510"/>
        <end position="543"/>
    </location>
</feature>
<dbReference type="CDD" id="cd08168">
    <property type="entry name" value="Cytochrom_C3"/>
    <property type="match status" value="1"/>
</dbReference>
<dbReference type="InterPro" id="IPR012286">
    <property type="entry name" value="Tetrahaem_cytochrome"/>
</dbReference>
<sequence length="733" mass="78569">MTSPLVPFRAVVALLALTAAVSGAACDRPAPPRTVRSAPDSVEAQFRNLANAVEYVGDSSCVGCHAAAAASFAQHSMAKSFHPWAADGRVEQAMVEALRNAPSGYAYKVVDSAGALWQVETRPGDAAAPTHELRRRIDYVIGSGRLARTYLTEENGRLFQLPLTWYANHGWDFSPGYEINNARFSRVIPDRCIACHASYPTPAAHLEGKYPVVRPGIGCERCHGPGALHVATRRSSGRDSTALAAIPRAYDATIVNPARLPLDRRMDVCEQCHVHTSVAVLREQRTAFDFTPARQLEAQYAYFKNGGDIDLVSHADRLKQSACFRAAVQSEKPLECATCHNPHAAPPTRATRNQPCLSCHTGSALTARFTTASVKRTHAPAADCVGCHMPVVKERTVPHGTFSDHWIRVPGRDTPSATSVAGPIDPYFARDRTGPEGALYTAMGKVVFASLANDGKVFDEAATELAPLLAGDDAHPQAHFLLGVAHQMRGRQKEAAEALEKAVRLGDDRPDVLRALAQARLRLGDHSAARTLYERALAMQPALAWMRAEYADVLQWDGELADATREYAAALAEQPSLPAASFNLGLALLAQQQVATASTALLKAVALEPAYATALDALLQVEGSDTRVRQLTRVPSPLPMVRSAARGPAAFGIRAGTSATVQFTNTPPNGFVLVFAPDGTLLLAVPTNSGGTVEWDARGGDGRVLGPGLYRAEVQARGMTAPLPSAWFGFLRK</sequence>
<dbReference type="RefSeq" id="WP_026848326.1">
    <property type="nucleotide sequence ID" value="NZ_CP011454.1"/>
</dbReference>
<dbReference type="InterPro" id="IPR011990">
    <property type="entry name" value="TPR-like_helical_dom_sf"/>
</dbReference>
<keyword evidence="9" id="KW-0802">TPR repeat</keyword>
<dbReference type="InterPro" id="IPR036280">
    <property type="entry name" value="Multihaem_cyt_sf"/>
</dbReference>
<dbReference type="Pfam" id="PF14537">
    <property type="entry name" value="Cytochrom_c3_2"/>
    <property type="match status" value="1"/>
</dbReference>
<feature type="signal peptide" evidence="10">
    <location>
        <begin position="1"/>
        <end position="24"/>
    </location>
</feature>
<evidence type="ECO:0000256" key="2">
    <source>
        <dbReference type="ARBA" id="ARBA00004196"/>
    </source>
</evidence>
<keyword evidence="14" id="KW-1185">Reference proteome</keyword>
<comment type="cofactor">
    <cofactor evidence="1">
        <name>heme c</name>
        <dbReference type="ChEBI" id="CHEBI:61717"/>
    </cofactor>
</comment>
<feature type="repeat" description="TPR" evidence="9">
    <location>
        <begin position="476"/>
        <end position="509"/>
    </location>
</feature>
<dbReference type="EMBL" id="CP011454">
    <property type="protein sequence ID" value="AMW05946.1"/>
    <property type="molecule type" value="Genomic_DNA"/>
</dbReference>
<evidence type="ECO:0000256" key="5">
    <source>
        <dbReference type="ARBA" id="ARBA00022723"/>
    </source>
</evidence>
<dbReference type="InterPro" id="IPR023155">
    <property type="entry name" value="Cyt_c-552/4"/>
</dbReference>
<feature type="domain" description="Cytochrome c-552/4" evidence="11">
    <location>
        <begin position="190"/>
        <end position="224"/>
    </location>
</feature>
<dbReference type="Gene3D" id="1.10.1130.10">
    <property type="entry name" value="Flavocytochrome C3, Chain A"/>
    <property type="match status" value="2"/>
</dbReference>
<dbReference type="KEGG" id="gph:GEMMAAP_16395"/>
<evidence type="ECO:0000256" key="6">
    <source>
        <dbReference type="ARBA" id="ARBA00022729"/>
    </source>
</evidence>
<comment type="subcellular location">
    <subcellularLocation>
        <location evidence="2">Cell envelope</location>
    </subcellularLocation>
</comment>
<organism evidence="13 14">
    <name type="scientific">Gemmatimonas phototrophica</name>
    <dbReference type="NCBI Taxonomy" id="1379270"/>
    <lineage>
        <taxon>Bacteria</taxon>
        <taxon>Pseudomonadati</taxon>
        <taxon>Gemmatimonadota</taxon>
        <taxon>Gemmatimonadia</taxon>
        <taxon>Gemmatimonadales</taxon>
        <taxon>Gemmatimonadaceae</taxon>
        <taxon>Gemmatimonas</taxon>
    </lineage>
</organism>
<dbReference type="GO" id="GO:0030313">
    <property type="term" value="C:cell envelope"/>
    <property type="evidence" value="ECO:0007669"/>
    <property type="project" value="UniProtKB-SubCell"/>
</dbReference>
<reference evidence="13 14" key="2">
    <citation type="journal article" date="2016" name="Environ. Microbiol. Rep.">
        <title>Metagenomic evidence for the presence of phototrophic Gemmatimonadetes bacteria in diverse environments.</title>
        <authorList>
            <person name="Zeng Y."/>
            <person name="Baumbach J."/>
            <person name="Barbosa E.G."/>
            <person name="Azevedo V."/>
            <person name="Zhang C."/>
            <person name="Koblizek M."/>
        </authorList>
    </citation>
    <scope>NUCLEOTIDE SEQUENCE [LARGE SCALE GENOMIC DNA]</scope>
    <source>
        <strain evidence="13 14">AP64</strain>
    </source>
</reference>
<dbReference type="SUPFAM" id="SSF48452">
    <property type="entry name" value="TPR-like"/>
    <property type="match status" value="1"/>
</dbReference>
<dbReference type="SMART" id="SM00028">
    <property type="entry name" value="TPR"/>
    <property type="match status" value="3"/>
</dbReference>
<feature type="domain" description="Tetrahaem cytochrome" evidence="12">
    <location>
        <begin position="331"/>
        <end position="389"/>
    </location>
</feature>
<dbReference type="Pfam" id="PF13432">
    <property type="entry name" value="TPR_16"/>
    <property type="match status" value="3"/>
</dbReference>
<proteinExistence type="predicted"/>
<evidence type="ECO:0000259" key="11">
    <source>
        <dbReference type="Pfam" id="PF13435"/>
    </source>
</evidence>
<protein>
    <recommendedName>
        <fullName evidence="15">Tetratricopeptide repeat protein</fullName>
    </recommendedName>
</protein>
<dbReference type="PANTHER" id="PTHR35038">
    <property type="entry name" value="DISSIMILATORY SULFITE REDUCTASE SIRA"/>
    <property type="match status" value="1"/>
</dbReference>
<dbReference type="SUPFAM" id="SSF48695">
    <property type="entry name" value="Multiheme cytochromes"/>
    <property type="match status" value="1"/>
</dbReference>
<evidence type="ECO:0000256" key="4">
    <source>
        <dbReference type="ARBA" id="ARBA00022617"/>
    </source>
</evidence>
<gene>
    <name evidence="13" type="ORF">GEMMAAP_16395</name>
</gene>
<name>A0A143BLM5_9BACT</name>
<dbReference type="PROSITE" id="PS50005">
    <property type="entry name" value="TPR"/>
    <property type="match status" value="2"/>
</dbReference>
<evidence type="ECO:0000256" key="8">
    <source>
        <dbReference type="ARBA" id="ARBA00023004"/>
    </source>
</evidence>
<evidence type="ECO:0000256" key="7">
    <source>
        <dbReference type="ARBA" id="ARBA00022982"/>
    </source>
</evidence>
<keyword evidence="8" id="KW-0408">Iron</keyword>
<dbReference type="Pfam" id="PF13435">
    <property type="entry name" value="Cytochrome_C554"/>
    <property type="match status" value="1"/>
</dbReference>
<keyword evidence="6 10" id="KW-0732">Signal</keyword>
<evidence type="ECO:0000313" key="13">
    <source>
        <dbReference type="EMBL" id="AMW05946.1"/>
    </source>
</evidence>
<accession>A0A143BLM5</accession>
<dbReference type="InterPro" id="IPR019734">
    <property type="entry name" value="TPR_rpt"/>
</dbReference>
<keyword evidence="5" id="KW-0479">Metal-binding</keyword>
<reference evidence="13 14" key="1">
    <citation type="journal article" date="2014" name="Proc. Natl. Acad. Sci. U.S.A.">
        <title>Functional type 2 photosynthetic reaction centers found in the rare bacterial phylum Gemmatimonadetes.</title>
        <authorList>
            <person name="Zeng Y."/>
            <person name="Feng F."/>
            <person name="Medova H."/>
            <person name="Dean J."/>
            <person name="Koblizek M."/>
        </authorList>
    </citation>
    <scope>NUCLEOTIDE SEQUENCE [LARGE SCALE GENOMIC DNA]</scope>
    <source>
        <strain evidence="13 14">AP64</strain>
    </source>
</reference>
<dbReference type="eggNOG" id="COG0457">
    <property type="taxonomic scope" value="Bacteria"/>
</dbReference>
<keyword evidence="4" id="KW-0349">Heme</keyword>
<dbReference type="AlphaFoldDB" id="A0A143BLM5"/>
<dbReference type="InterPro" id="IPR051829">
    <property type="entry name" value="Multiheme_Cytochr_ET"/>
</dbReference>
<evidence type="ECO:0008006" key="15">
    <source>
        <dbReference type="Google" id="ProtNLM"/>
    </source>
</evidence>
<evidence type="ECO:0000256" key="1">
    <source>
        <dbReference type="ARBA" id="ARBA00001926"/>
    </source>
</evidence>
<feature type="chain" id="PRO_5007506951" description="Tetratricopeptide repeat protein" evidence="10">
    <location>
        <begin position="25"/>
        <end position="733"/>
    </location>
</feature>
<evidence type="ECO:0000259" key="12">
    <source>
        <dbReference type="Pfam" id="PF14537"/>
    </source>
</evidence>
<evidence type="ECO:0000256" key="9">
    <source>
        <dbReference type="PROSITE-ProRule" id="PRU00339"/>
    </source>
</evidence>
<dbReference type="GO" id="GO:0046872">
    <property type="term" value="F:metal ion binding"/>
    <property type="evidence" value="ECO:0007669"/>
    <property type="project" value="UniProtKB-KW"/>
</dbReference>
<dbReference type="STRING" id="1379270.GEMMAAP_16395"/>
<dbReference type="Proteomes" id="UP000076404">
    <property type="component" value="Chromosome"/>
</dbReference>
<dbReference type="Gene3D" id="1.25.40.10">
    <property type="entry name" value="Tetratricopeptide repeat domain"/>
    <property type="match status" value="1"/>
</dbReference>
<evidence type="ECO:0000256" key="3">
    <source>
        <dbReference type="ARBA" id="ARBA00022448"/>
    </source>
</evidence>
<dbReference type="OrthoDB" id="9814800at2"/>
<keyword evidence="7" id="KW-0249">Electron transport</keyword>
<dbReference type="PANTHER" id="PTHR35038:SF8">
    <property type="entry name" value="C-TYPE POLYHEME CYTOCHROME OMCC"/>
    <property type="match status" value="1"/>
</dbReference>
<evidence type="ECO:0000256" key="10">
    <source>
        <dbReference type="SAM" id="SignalP"/>
    </source>
</evidence>
<evidence type="ECO:0000313" key="14">
    <source>
        <dbReference type="Proteomes" id="UP000076404"/>
    </source>
</evidence>
<keyword evidence="3" id="KW-0813">Transport</keyword>